<dbReference type="NCBIfam" id="TIGR01552">
    <property type="entry name" value="phd_fam"/>
    <property type="match status" value="1"/>
</dbReference>
<gene>
    <name evidence="3" type="ORF">B5M47_03155</name>
</gene>
<dbReference type="SUPFAM" id="SSF143120">
    <property type="entry name" value="YefM-like"/>
    <property type="match status" value="1"/>
</dbReference>
<evidence type="ECO:0000256" key="1">
    <source>
        <dbReference type="ARBA" id="ARBA00009981"/>
    </source>
</evidence>
<dbReference type="STRING" id="1968527.B5M47_03155"/>
<comment type="caution">
    <text evidence="3">The sequence shown here is derived from an EMBL/GenBank/DDBJ whole genome shotgun (WGS) entry which is preliminary data.</text>
</comment>
<dbReference type="InterPro" id="IPR036165">
    <property type="entry name" value="YefM-like_sf"/>
</dbReference>
<dbReference type="EMBL" id="MZGJ01000019">
    <property type="protein sequence ID" value="OQX50775.1"/>
    <property type="molecule type" value="Genomic_DNA"/>
</dbReference>
<evidence type="ECO:0000313" key="3">
    <source>
        <dbReference type="EMBL" id="OQX50775.1"/>
    </source>
</evidence>
<comment type="similarity">
    <text evidence="1 2">Belongs to the phD/YefM antitoxin family.</text>
</comment>
<name>A0A1W9NX78_UNCC3</name>
<dbReference type="InterPro" id="IPR006442">
    <property type="entry name" value="Antitoxin_Phd/YefM"/>
</dbReference>
<proteinExistence type="inferred from homology"/>
<reference evidence="4" key="1">
    <citation type="submission" date="2017-03" db="EMBL/GenBank/DDBJ databases">
        <title>Novel pathways for hydrocarbon cycling and metabolic interdependencies in hydrothermal sediment communities.</title>
        <authorList>
            <person name="Dombrowski N."/>
            <person name="Seitz K."/>
            <person name="Teske A."/>
            <person name="Baker B."/>
        </authorList>
    </citation>
    <scope>NUCLEOTIDE SEQUENCE [LARGE SCALE GENOMIC DNA]</scope>
</reference>
<accession>A0A1W9NX78</accession>
<evidence type="ECO:0000256" key="2">
    <source>
        <dbReference type="RuleBase" id="RU362080"/>
    </source>
</evidence>
<organism evidence="3 4">
    <name type="scientific">candidate division CPR3 bacterium 4484_211</name>
    <dbReference type="NCBI Taxonomy" id="1968527"/>
    <lineage>
        <taxon>Bacteria</taxon>
        <taxon>Bacteria division CPR3</taxon>
    </lineage>
</organism>
<dbReference type="Gene3D" id="3.40.1620.10">
    <property type="entry name" value="YefM-like domain"/>
    <property type="match status" value="1"/>
</dbReference>
<dbReference type="Proteomes" id="UP000192520">
    <property type="component" value="Unassembled WGS sequence"/>
</dbReference>
<comment type="function">
    <text evidence="2">Antitoxin component of a type II toxin-antitoxin (TA) system.</text>
</comment>
<dbReference type="AlphaFoldDB" id="A0A1W9NX78"/>
<evidence type="ECO:0000313" key="4">
    <source>
        <dbReference type="Proteomes" id="UP000192520"/>
    </source>
</evidence>
<protein>
    <recommendedName>
        <fullName evidence="2">Antitoxin</fullName>
    </recommendedName>
</protein>
<dbReference type="Pfam" id="PF02604">
    <property type="entry name" value="PhdYeFM_antitox"/>
    <property type="match status" value="1"/>
</dbReference>
<sequence>MTNGFSLQNTITVTDARSKLGKLVSKVQNQQTYLLTKRGYPKAVLVDVNYWEQVLGKLHKLYQSTFVDPKLIKYTREFSRKEIEQWAKKDKP</sequence>